<accession>A0ACC5ZZM8</accession>
<gene>
    <name evidence="1" type="ORF">M8744_15875</name>
</gene>
<evidence type="ECO:0000313" key="2">
    <source>
        <dbReference type="Proteomes" id="UP001203036"/>
    </source>
</evidence>
<name>A0ACC5ZZM8_9RHOB</name>
<organism evidence="1 2">
    <name type="scientific">Lutimaribacter degradans</name>
    <dbReference type="NCBI Taxonomy" id="2945989"/>
    <lineage>
        <taxon>Bacteria</taxon>
        <taxon>Pseudomonadati</taxon>
        <taxon>Pseudomonadota</taxon>
        <taxon>Alphaproteobacteria</taxon>
        <taxon>Rhodobacterales</taxon>
        <taxon>Roseobacteraceae</taxon>
        <taxon>Lutimaribacter</taxon>
    </lineage>
</organism>
<dbReference type="Proteomes" id="UP001203036">
    <property type="component" value="Unassembled WGS sequence"/>
</dbReference>
<evidence type="ECO:0000313" key="1">
    <source>
        <dbReference type="EMBL" id="MCM2563635.1"/>
    </source>
</evidence>
<protein>
    <submittedName>
        <fullName evidence="1">Uncharacterized protein</fullName>
    </submittedName>
</protein>
<keyword evidence="2" id="KW-1185">Reference proteome</keyword>
<sequence>MSDPRENSVSDDMLMALADGELEPEQADALRARIENDPALAARYAVFTETANALRAAYTQDGVPDRLVKAVLATPAATDKPATKTANNILPVLPRVAWPLALAATLAAGVGLGWGLRSPDGPAGTPGLADVARTVSDVPTGQTYDVAGFGTARVLGTFDTEQGLCRLIAVSPASDPAGRFLACRKGGDWRIAISVTDGPDSGFTPASDVATEVIDDFLSAIGAGRALTVEAEASALR</sequence>
<reference evidence="1" key="1">
    <citation type="submission" date="2022-06" db="EMBL/GenBank/DDBJ databases">
        <title>Lutimaribacter sp. EGI FJ00013, a novel bacterium isolated from a salt lake sediment enrichment.</title>
        <authorList>
            <person name="Gao L."/>
            <person name="Fang B.-Z."/>
            <person name="Li W.-J."/>
        </authorList>
    </citation>
    <scope>NUCLEOTIDE SEQUENCE</scope>
    <source>
        <strain evidence="1">EGI FJ00013</strain>
    </source>
</reference>
<dbReference type="EMBL" id="JAMQGO010000014">
    <property type="protein sequence ID" value="MCM2563635.1"/>
    <property type="molecule type" value="Genomic_DNA"/>
</dbReference>
<comment type="caution">
    <text evidence="1">The sequence shown here is derived from an EMBL/GenBank/DDBJ whole genome shotgun (WGS) entry which is preliminary data.</text>
</comment>
<proteinExistence type="predicted"/>